<feature type="region of interest" description="Disordered" evidence="1">
    <location>
        <begin position="100"/>
        <end position="122"/>
    </location>
</feature>
<organism evidence="4 5">
    <name type="scientific">Hypericibacter terrae</name>
    <dbReference type="NCBI Taxonomy" id="2602015"/>
    <lineage>
        <taxon>Bacteria</taxon>
        <taxon>Pseudomonadati</taxon>
        <taxon>Pseudomonadota</taxon>
        <taxon>Alphaproteobacteria</taxon>
        <taxon>Rhodospirillales</taxon>
        <taxon>Dongiaceae</taxon>
        <taxon>Hypericibacter</taxon>
    </lineage>
</organism>
<keyword evidence="2" id="KW-0472">Membrane</keyword>
<accession>A0A5J6MP73</accession>
<protein>
    <recommendedName>
        <fullName evidence="3">YjiS-like domain-containing protein</fullName>
    </recommendedName>
</protein>
<dbReference type="KEGG" id="htq:FRZ44_44410"/>
<keyword evidence="2" id="KW-0812">Transmembrane</keyword>
<proteinExistence type="predicted"/>
<evidence type="ECO:0000313" key="5">
    <source>
        <dbReference type="Proteomes" id="UP000326202"/>
    </source>
</evidence>
<dbReference type="Proteomes" id="UP000326202">
    <property type="component" value="Chromosome"/>
</dbReference>
<feature type="domain" description="YjiS-like" evidence="3">
    <location>
        <begin position="44"/>
        <end position="71"/>
    </location>
</feature>
<evidence type="ECO:0000259" key="3">
    <source>
        <dbReference type="Pfam" id="PF06568"/>
    </source>
</evidence>
<keyword evidence="2" id="KW-1133">Transmembrane helix</keyword>
<dbReference type="AlphaFoldDB" id="A0A5J6MP73"/>
<keyword evidence="5" id="KW-1185">Reference proteome</keyword>
<reference evidence="4 5" key="1">
    <citation type="submission" date="2019-08" db="EMBL/GenBank/DDBJ databases">
        <title>Hyperibacter terrae gen. nov., sp. nov. and Hyperibacter viscosus sp. nov., two new members in the family Rhodospirillaceae isolated from the rhizosphere of Hypericum perforatum.</title>
        <authorList>
            <person name="Noviana Z."/>
        </authorList>
    </citation>
    <scope>NUCLEOTIDE SEQUENCE [LARGE SCALE GENOMIC DNA]</scope>
    <source>
        <strain evidence="4 5">R5913</strain>
    </source>
</reference>
<sequence length="137" mass="14566">MSLGQTIALAAAPILAVAKVSTGVIIAKSVALGTLAAGAIAVIRNRREFGRIAQMDAAQLRDIGLTPADIYDAERLPLTRARPWPWRAWSTSVGRAFAMPRPPGNNAVTSRTGSGCRSPRPSCRCDRPRQCRMLAGA</sequence>
<name>A0A5J6MP73_9PROT</name>
<evidence type="ECO:0000256" key="2">
    <source>
        <dbReference type="SAM" id="Phobius"/>
    </source>
</evidence>
<dbReference type="RefSeq" id="WP_191908246.1">
    <property type="nucleotide sequence ID" value="NZ_CP042906.1"/>
</dbReference>
<dbReference type="Pfam" id="PF06568">
    <property type="entry name" value="YjiS-like"/>
    <property type="match status" value="1"/>
</dbReference>
<evidence type="ECO:0000256" key="1">
    <source>
        <dbReference type="SAM" id="MobiDB-lite"/>
    </source>
</evidence>
<gene>
    <name evidence="4" type="ORF">FRZ44_44410</name>
</gene>
<dbReference type="InterPro" id="IPR009506">
    <property type="entry name" value="YjiS-like"/>
</dbReference>
<feature type="transmembrane region" description="Helical" evidence="2">
    <location>
        <begin position="26"/>
        <end position="43"/>
    </location>
</feature>
<dbReference type="EMBL" id="CP042906">
    <property type="protein sequence ID" value="QEX19129.1"/>
    <property type="molecule type" value="Genomic_DNA"/>
</dbReference>
<evidence type="ECO:0000313" key="4">
    <source>
        <dbReference type="EMBL" id="QEX19129.1"/>
    </source>
</evidence>